<dbReference type="EMBL" id="AYSL01001267">
    <property type="protein sequence ID" value="KTF06255.1"/>
    <property type="molecule type" value="Genomic_DNA"/>
</dbReference>
<gene>
    <name evidence="1" type="ORF">MGSAQ_002249</name>
</gene>
<feature type="non-terminal residue" evidence="1">
    <location>
        <position position="1"/>
    </location>
</feature>
<proteinExistence type="predicted"/>
<protein>
    <submittedName>
        <fullName evidence="1">Uncharacterized protein</fullName>
    </submittedName>
</protein>
<name>A0A1B6NRZ0_9ZZZZ</name>
<sequence>ALAALIRVAYDPVLPVAATQPAHALRLSARMAA</sequence>
<comment type="caution">
    <text evidence="1">The sequence shown here is derived from an EMBL/GenBank/DDBJ whole genome shotgun (WGS) entry which is preliminary data.</text>
</comment>
<evidence type="ECO:0000313" key="1">
    <source>
        <dbReference type="EMBL" id="KTF06255.1"/>
    </source>
</evidence>
<organism evidence="1">
    <name type="scientific">marine sediment metagenome</name>
    <dbReference type="NCBI Taxonomy" id="412755"/>
    <lineage>
        <taxon>unclassified sequences</taxon>
        <taxon>metagenomes</taxon>
        <taxon>ecological metagenomes</taxon>
    </lineage>
</organism>
<reference evidence="1" key="1">
    <citation type="submission" date="2013-11" db="EMBL/GenBank/DDBJ databases">
        <title>Microbial diversity, functional groups and degradation webs in Northern and Southern Mediterranean and Red Sea marine crude oil polluted sites.</title>
        <authorList>
            <person name="Daffonchio D."/>
            <person name="Mapelli F."/>
            <person name="Ferrer M."/>
            <person name="Richter M."/>
            <person name="Cherif A."/>
            <person name="Malkawi H.I."/>
            <person name="Yakimov M.M."/>
            <person name="Abdel-Fattah Y.R."/>
            <person name="Blaghen M."/>
            <person name="Golyshin P.N."/>
            <person name="Kalogerakis N."/>
            <person name="Boon N."/>
            <person name="Magagnini M."/>
            <person name="Fava F."/>
        </authorList>
    </citation>
    <scope>NUCLEOTIDE SEQUENCE</scope>
</reference>
<dbReference type="AlphaFoldDB" id="A0A1B6NRZ0"/>
<accession>A0A1B6NRZ0</accession>